<dbReference type="EMBL" id="LVVM01004095">
    <property type="protein sequence ID" value="OJA13579.1"/>
    <property type="molecule type" value="Genomic_DNA"/>
</dbReference>
<evidence type="ECO:0000313" key="1">
    <source>
        <dbReference type="EMBL" id="OJA13579.1"/>
    </source>
</evidence>
<sequence>MQSPPVLIAHSGEVREYYPSFSHHVHLHSTGSQTASPPCPLCPYPQNIQACATPSSSFAAISWPEGRMSSWRQVREEDMFAYVFRFILWSLLTPAYSGLLSENDGDERESNGLHLDLYGRANRPLSCSPCHPILRIQTIQLCSIPCPPSRVLRIIPLCENPARVPTISFLIASAYESSSRPNKWKLTRLEGLPVSARCLASAFSH</sequence>
<name>A0A1J8Q0R6_9AGAM</name>
<comment type="caution">
    <text evidence="1">The sequence shown here is derived from an EMBL/GenBank/DDBJ whole genome shotgun (WGS) entry which is preliminary data.</text>
</comment>
<keyword evidence="2" id="KW-1185">Reference proteome</keyword>
<evidence type="ECO:0000313" key="2">
    <source>
        <dbReference type="Proteomes" id="UP000183567"/>
    </source>
</evidence>
<dbReference type="OrthoDB" id="10595784at2759"/>
<gene>
    <name evidence="1" type="ORF">AZE42_09722</name>
</gene>
<organism evidence="1 2">
    <name type="scientific">Rhizopogon vesiculosus</name>
    <dbReference type="NCBI Taxonomy" id="180088"/>
    <lineage>
        <taxon>Eukaryota</taxon>
        <taxon>Fungi</taxon>
        <taxon>Dikarya</taxon>
        <taxon>Basidiomycota</taxon>
        <taxon>Agaricomycotina</taxon>
        <taxon>Agaricomycetes</taxon>
        <taxon>Agaricomycetidae</taxon>
        <taxon>Boletales</taxon>
        <taxon>Suillineae</taxon>
        <taxon>Rhizopogonaceae</taxon>
        <taxon>Rhizopogon</taxon>
    </lineage>
</organism>
<dbReference type="AlphaFoldDB" id="A0A1J8Q0R6"/>
<accession>A0A1J8Q0R6</accession>
<proteinExistence type="predicted"/>
<dbReference type="Proteomes" id="UP000183567">
    <property type="component" value="Unassembled WGS sequence"/>
</dbReference>
<reference evidence="1 2" key="1">
    <citation type="submission" date="2016-03" db="EMBL/GenBank/DDBJ databases">
        <title>Comparative genomics of the ectomycorrhizal sister species Rhizopogon vinicolor and Rhizopogon vesiculosus (Basidiomycota: Boletales) reveals a divergence of the mating type B locus.</title>
        <authorList>
            <person name="Mujic A.B."/>
            <person name="Kuo A."/>
            <person name="Tritt A."/>
            <person name="Lipzen A."/>
            <person name="Chen C."/>
            <person name="Johnson J."/>
            <person name="Sharma A."/>
            <person name="Barry K."/>
            <person name="Grigoriev I.V."/>
            <person name="Spatafora J.W."/>
        </authorList>
    </citation>
    <scope>NUCLEOTIDE SEQUENCE [LARGE SCALE GENOMIC DNA]</scope>
    <source>
        <strain evidence="1 2">AM-OR11-056</strain>
    </source>
</reference>
<protein>
    <submittedName>
        <fullName evidence="1">Uncharacterized protein</fullName>
    </submittedName>
</protein>